<organism evidence="2 3">
    <name type="scientific">Kipferlia bialata</name>
    <dbReference type="NCBI Taxonomy" id="797122"/>
    <lineage>
        <taxon>Eukaryota</taxon>
        <taxon>Metamonada</taxon>
        <taxon>Carpediemonas-like organisms</taxon>
        <taxon>Kipferlia</taxon>
    </lineage>
</organism>
<proteinExistence type="predicted"/>
<protein>
    <submittedName>
        <fullName evidence="2">Uncharacterized protein</fullName>
    </submittedName>
</protein>
<dbReference type="Proteomes" id="UP000265618">
    <property type="component" value="Unassembled WGS sequence"/>
</dbReference>
<evidence type="ECO:0000313" key="3">
    <source>
        <dbReference type="Proteomes" id="UP000265618"/>
    </source>
</evidence>
<evidence type="ECO:0000256" key="1">
    <source>
        <dbReference type="SAM" id="MobiDB-lite"/>
    </source>
</evidence>
<sequence length="26" mass="3111">MAQPVLGIKGVEGEREKERERERERE</sequence>
<name>A0A391NVI1_9EUKA</name>
<dbReference type="EMBL" id="BDIP01002627">
    <property type="protein sequence ID" value="GCA63198.1"/>
    <property type="molecule type" value="Genomic_DNA"/>
</dbReference>
<reference evidence="2 3" key="1">
    <citation type="journal article" date="2018" name="PLoS ONE">
        <title>The draft genome of Kipferlia bialata reveals reductive genome evolution in fornicate parasites.</title>
        <authorList>
            <person name="Tanifuji G."/>
            <person name="Takabayashi S."/>
            <person name="Kume K."/>
            <person name="Takagi M."/>
            <person name="Nakayama T."/>
            <person name="Kamikawa R."/>
            <person name="Inagaki Y."/>
            <person name="Hashimoto T."/>
        </authorList>
    </citation>
    <scope>NUCLEOTIDE SEQUENCE [LARGE SCALE GENOMIC DNA]</scope>
    <source>
        <strain evidence="2">NY0173</strain>
    </source>
</reference>
<evidence type="ECO:0000313" key="2">
    <source>
        <dbReference type="EMBL" id="GCA63198.1"/>
    </source>
</evidence>
<feature type="region of interest" description="Disordered" evidence="1">
    <location>
        <begin position="1"/>
        <end position="26"/>
    </location>
</feature>
<accession>A0A391NVI1</accession>
<dbReference type="AlphaFoldDB" id="A0A391NVI1"/>
<comment type="caution">
    <text evidence="2">The sequence shown here is derived from an EMBL/GenBank/DDBJ whole genome shotgun (WGS) entry which is preliminary data.</text>
</comment>
<feature type="non-terminal residue" evidence="2">
    <location>
        <position position="26"/>
    </location>
</feature>
<keyword evidence="3" id="KW-1185">Reference proteome</keyword>
<gene>
    <name evidence="2" type="ORF">KIPB_008461</name>
</gene>
<feature type="compositionally biased region" description="Basic and acidic residues" evidence="1">
    <location>
        <begin position="11"/>
        <end position="26"/>
    </location>
</feature>